<proteinExistence type="predicted"/>
<evidence type="ECO:0000313" key="3">
    <source>
        <dbReference type="Proteomes" id="UP000664781"/>
    </source>
</evidence>
<organism evidence="2 3">
    <name type="scientific">Streptomyces triculaminicus</name>
    <dbReference type="NCBI Taxonomy" id="2816232"/>
    <lineage>
        <taxon>Bacteria</taxon>
        <taxon>Bacillati</taxon>
        <taxon>Actinomycetota</taxon>
        <taxon>Actinomycetes</taxon>
        <taxon>Kitasatosporales</taxon>
        <taxon>Streptomycetaceae</taxon>
        <taxon>Streptomyces</taxon>
    </lineage>
</organism>
<keyword evidence="3" id="KW-1185">Reference proteome</keyword>
<dbReference type="AlphaFoldDB" id="A0A939FHS1"/>
<sequence>MQEVPSAIPREAWFKSSHSGAGATECVETAFAAGCAVVRDSKAVGGAVLAFSCSAWAGFVAGLRDGALA</sequence>
<dbReference type="InterPro" id="IPR007278">
    <property type="entry name" value="DUF397"/>
</dbReference>
<protein>
    <submittedName>
        <fullName evidence="2">DUF397 domain-containing protein</fullName>
    </submittedName>
</protein>
<reference evidence="2" key="1">
    <citation type="submission" date="2021-03" db="EMBL/GenBank/DDBJ databases">
        <title>Streptomyces strains.</title>
        <authorList>
            <person name="Lund M.B."/>
            <person name="Toerring T."/>
        </authorList>
    </citation>
    <scope>NUCLEOTIDE SEQUENCE</scope>
    <source>
        <strain evidence="2">JCM 4242</strain>
    </source>
</reference>
<dbReference type="RefSeq" id="WP_086571000.1">
    <property type="nucleotide sequence ID" value="NZ_JAFMOF010000001.1"/>
</dbReference>
<feature type="domain" description="DUF397" evidence="1">
    <location>
        <begin position="12"/>
        <end position="64"/>
    </location>
</feature>
<dbReference type="Proteomes" id="UP000664781">
    <property type="component" value="Unassembled WGS sequence"/>
</dbReference>
<gene>
    <name evidence="2" type="ORF">J1792_05010</name>
</gene>
<dbReference type="EMBL" id="JAFMOF010000001">
    <property type="protein sequence ID" value="MBO0652175.1"/>
    <property type="molecule type" value="Genomic_DNA"/>
</dbReference>
<comment type="caution">
    <text evidence="2">The sequence shown here is derived from an EMBL/GenBank/DDBJ whole genome shotgun (WGS) entry which is preliminary data.</text>
</comment>
<name>A0A939FHS1_9ACTN</name>
<accession>A0A939FHS1</accession>
<dbReference type="Pfam" id="PF04149">
    <property type="entry name" value="DUF397"/>
    <property type="match status" value="1"/>
</dbReference>
<evidence type="ECO:0000313" key="2">
    <source>
        <dbReference type="EMBL" id="MBO0652175.1"/>
    </source>
</evidence>
<evidence type="ECO:0000259" key="1">
    <source>
        <dbReference type="Pfam" id="PF04149"/>
    </source>
</evidence>